<dbReference type="AlphaFoldDB" id="A0A814KPD2"/>
<dbReference type="Proteomes" id="UP000681722">
    <property type="component" value="Unassembled WGS sequence"/>
</dbReference>
<feature type="transmembrane region" description="Helical" evidence="1">
    <location>
        <begin position="572"/>
        <end position="592"/>
    </location>
</feature>
<keyword evidence="2" id="KW-0732">Signal</keyword>
<keyword evidence="1" id="KW-0812">Transmembrane</keyword>
<evidence type="ECO:0000256" key="2">
    <source>
        <dbReference type="SAM" id="SignalP"/>
    </source>
</evidence>
<evidence type="ECO:0000313" key="4">
    <source>
        <dbReference type="EMBL" id="CAF3823493.1"/>
    </source>
</evidence>
<organism evidence="3 5">
    <name type="scientific">Didymodactylos carnosus</name>
    <dbReference type="NCBI Taxonomy" id="1234261"/>
    <lineage>
        <taxon>Eukaryota</taxon>
        <taxon>Metazoa</taxon>
        <taxon>Spiralia</taxon>
        <taxon>Gnathifera</taxon>
        <taxon>Rotifera</taxon>
        <taxon>Eurotatoria</taxon>
        <taxon>Bdelloidea</taxon>
        <taxon>Philodinida</taxon>
        <taxon>Philodinidae</taxon>
        <taxon>Didymodactylos</taxon>
    </lineage>
</organism>
<sequence>MYSVLFAIIILSCSALTTASDDILLQLNDEINNFEAFGNKLATNNILTVTADNNNNYFEINFSPYNQWIYGLPCQFLYYNTTSDFIYNVAIGKKQNQTQQYFVFGGFNTMNDATFIGILNYTNITASMFLELNLYKYFCTEFQYKIHFFPELDFTGNYIVGIDPFGQYAFGFRRDIIIIYNILHDSVKTQTWSNNFIPFAVDFHLNFGVITGYIDTTGNSSYQPCVRLFTYNSSGIFILDQWCYSPSSDSWEASITYYCVDFYVDGACQQSISINDDGQILFGMPLASTVILLYVDPLYLQQGLLHVKSESKGQKNVGYGKSVAWLNNNYSAILYNIYTSSYQWVSSQIYLYNNFQISTTNPISILPNYQQPLISNMDPSLIFITYNQFGLVIIDIKGMSSIIFYTQPGFYSQFYALNQDAVPRNCSFGMYKNMSGIHSCDLCLSGTKASGYDRTNCVECQSPINCPTLGSITEIDYTQYSKLTQVQAYPRSPESTIFDDILFGNIFRIGSSYHCIVISPLFWSLMFIILAIIILILMTFSKYYTKQPHILKTRLYLENFFKYIDLVTEGKVVPIGGLITCALLIILCYSYYFTGEYVDTYPIERAKPSTYACSLSLSNSKFSSNLQSLGIPLIEEEQHLFDLLTEQKFQLNLDLINTLFICDDIKIAQIKGNNQILLPIASCVYKKGIISLSVLLPSQRMTLQLILDGSYTIGGLRIGLQSDEIVSDDELYKVLYLKFYELFVQQDHILSQAINIELQLTKIMNETEPLYDHYKTEFSGLWLPTFIFDTDQMYLTQNDYINLKSLSTIIQIILTETTYYIKNEQKPIVKRGEAIFKNLLITIVCLEIFGLLCLIFKLILIPLSNIISGDKTTSKTEKHKIKQMRLSDKNSELSTITMDRF</sequence>
<name>A0A814KPD2_9BILA</name>
<dbReference type="EMBL" id="CAJOBC010004326">
    <property type="protein sequence ID" value="CAF3823493.1"/>
    <property type="molecule type" value="Genomic_DNA"/>
</dbReference>
<dbReference type="Proteomes" id="UP000663829">
    <property type="component" value="Unassembled WGS sequence"/>
</dbReference>
<comment type="caution">
    <text evidence="3">The sequence shown here is derived from an EMBL/GenBank/DDBJ whole genome shotgun (WGS) entry which is preliminary data.</text>
</comment>
<dbReference type="EMBL" id="CAJNOQ010004326">
    <property type="protein sequence ID" value="CAF1054293.1"/>
    <property type="molecule type" value="Genomic_DNA"/>
</dbReference>
<feature type="transmembrane region" description="Helical" evidence="1">
    <location>
        <begin position="839"/>
        <end position="861"/>
    </location>
</feature>
<gene>
    <name evidence="3" type="ORF">GPM918_LOCUS16447</name>
    <name evidence="4" type="ORF">SRO942_LOCUS16447</name>
</gene>
<feature type="signal peptide" evidence="2">
    <location>
        <begin position="1"/>
        <end position="19"/>
    </location>
</feature>
<accession>A0A814KPD2</accession>
<proteinExistence type="predicted"/>
<evidence type="ECO:0000256" key="1">
    <source>
        <dbReference type="SAM" id="Phobius"/>
    </source>
</evidence>
<reference evidence="3" key="1">
    <citation type="submission" date="2021-02" db="EMBL/GenBank/DDBJ databases">
        <authorList>
            <person name="Nowell W R."/>
        </authorList>
    </citation>
    <scope>NUCLEOTIDE SEQUENCE</scope>
</reference>
<feature type="chain" id="PRO_5036225075" description="Transmembrane protein" evidence="2">
    <location>
        <begin position="20"/>
        <end position="901"/>
    </location>
</feature>
<feature type="transmembrane region" description="Helical" evidence="1">
    <location>
        <begin position="521"/>
        <end position="544"/>
    </location>
</feature>
<evidence type="ECO:0000313" key="3">
    <source>
        <dbReference type="EMBL" id="CAF1054293.1"/>
    </source>
</evidence>
<evidence type="ECO:0000313" key="5">
    <source>
        <dbReference type="Proteomes" id="UP000663829"/>
    </source>
</evidence>
<evidence type="ECO:0008006" key="6">
    <source>
        <dbReference type="Google" id="ProtNLM"/>
    </source>
</evidence>
<keyword evidence="1" id="KW-0472">Membrane</keyword>
<protein>
    <recommendedName>
        <fullName evidence="6">Transmembrane protein</fullName>
    </recommendedName>
</protein>
<keyword evidence="1" id="KW-1133">Transmembrane helix</keyword>
<keyword evidence="5" id="KW-1185">Reference proteome</keyword>